<evidence type="ECO:0000313" key="1">
    <source>
        <dbReference type="EMBL" id="MCZ6159116.1"/>
    </source>
</evidence>
<organism evidence="1 2">
    <name type="scientific">Campylobacter ureolyticus</name>
    <dbReference type="NCBI Taxonomy" id="827"/>
    <lineage>
        <taxon>Bacteria</taxon>
        <taxon>Pseudomonadati</taxon>
        <taxon>Campylobacterota</taxon>
        <taxon>Epsilonproteobacteria</taxon>
        <taxon>Campylobacterales</taxon>
        <taxon>Campylobacteraceae</taxon>
        <taxon>Campylobacter</taxon>
    </lineage>
</organism>
<reference evidence="1" key="1">
    <citation type="submission" date="2022-12" db="EMBL/GenBank/DDBJ databases">
        <title>Species Delineation and Comparative Genomics within the Campylobacter ureolyticus Complex.</title>
        <authorList>
            <person name="Maki J."/>
            <person name="Howard M."/>
            <person name="Connelly S."/>
            <person name="Hardy D.J."/>
            <person name="Cameron A."/>
        </authorList>
    </citation>
    <scope>NUCLEOTIDE SEQUENCE</scope>
    <source>
        <strain evidence="1">URMC_787</strain>
    </source>
</reference>
<accession>A0A9Q4PUA3</accession>
<dbReference type="EMBL" id="JAPXGO010000001">
    <property type="protein sequence ID" value="MCZ6159116.1"/>
    <property type="molecule type" value="Genomic_DNA"/>
</dbReference>
<name>A0A9Q4PUA3_9BACT</name>
<dbReference type="Proteomes" id="UP001075225">
    <property type="component" value="Unassembled WGS sequence"/>
</dbReference>
<dbReference type="RefSeq" id="WP_269484240.1">
    <property type="nucleotide sequence ID" value="NZ_JAPXGJ010000001.1"/>
</dbReference>
<dbReference type="AlphaFoldDB" id="A0A9Q4PUA3"/>
<protein>
    <submittedName>
        <fullName evidence="1">Uncharacterized protein</fullName>
    </submittedName>
</protein>
<evidence type="ECO:0000313" key="2">
    <source>
        <dbReference type="Proteomes" id="UP001075225"/>
    </source>
</evidence>
<sequence length="40" mass="4740">MGALLLFHIKTVPLEIKTKEENPLKIVFEVKDKKYELNIR</sequence>
<gene>
    <name evidence="1" type="ORF">O6B32_01245</name>
</gene>
<comment type="caution">
    <text evidence="1">The sequence shown here is derived from an EMBL/GenBank/DDBJ whole genome shotgun (WGS) entry which is preliminary data.</text>
</comment>
<proteinExistence type="predicted"/>